<dbReference type="EMBL" id="QPFP01000306">
    <property type="protein sequence ID" value="TEB17435.1"/>
    <property type="molecule type" value="Genomic_DNA"/>
</dbReference>
<dbReference type="AlphaFoldDB" id="A0A4Y7S8D0"/>
<name>A0A4Y7S8D0_COPMI</name>
<evidence type="ECO:0000313" key="2">
    <source>
        <dbReference type="Proteomes" id="UP000298030"/>
    </source>
</evidence>
<reference evidence="1 2" key="1">
    <citation type="journal article" date="2019" name="Nat. Ecol. Evol.">
        <title>Megaphylogeny resolves global patterns of mushroom evolution.</title>
        <authorList>
            <person name="Varga T."/>
            <person name="Krizsan K."/>
            <person name="Foldi C."/>
            <person name="Dima B."/>
            <person name="Sanchez-Garcia M."/>
            <person name="Sanchez-Ramirez S."/>
            <person name="Szollosi G.J."/>
            <person name="Szarkandi J.G."/>
            <person name="Papp V."/>
            <person name="Albert L."/>
            <person name="Andreopoulos W."/>
            <person name="Angelini C."/>
            <person name="Antonin V."/>
            <person name="Barry K.W."/>
            <person name="Bougher N.L."/>
            <person name="Buchanan P."/>
            <person name="Buyck B."/>
            <person name="Bense V."/>
            <person name="Catcheside P."/>
            <person name="Chovatia M."/>
            <person name="Cooper J."/>
            <person name="Damon W."/>
            <person name="Desjardin D."/>
            <person name="Finy P."/>
            <person name="Geml J."/>
            <person name="Haridas S."/>
            <person name="Hughes K."/>
            <person name="Justo A."/>
            <person name="Karasinski D."/>
            <person name="Kautmanova I."/>
            <person name="Kiss B."/>
            <person name="Kocsube S."/>
            <person name="Kotiranta H."/>
            <person name="LaButti K.M."/>
            <person name="Lechner B.E."/>
            <person name="Liimatainen K."/>
            <person name="Lipzen A."/>
            <person name="Lukacs Z."/>
            <person name="Mihaltcheva S."/>
            <person name="Morgado L.N."/>
            <person name="Niskanen T."/>
            <person name="Noordeloos M.E."/>
            <person name="Ohm R.A."/>
            <person name="Ortiz-Santana B."/>
            <person name="Ovrebo C."/>
            <person name="Racz N."/>
            <person name="Riley R."/>
            <person name="Savchenko A."/>
            <person name="Shiryaev A."/>
            <person name="Soop K."/>
            <person name="Spirin V."/>
            <person name="Szebenyi C."/>
            <person name="Tomsovsky M."/>
            <person name="Tulloss R.E."/>
            <person name="Uehling J."/>
            <person name="Grigoriev I.V."/>
            <person name="Vagvolgyi C."/>
            <person name="Papp T."/>
            <person name="Martin F.M."/>
            <person name="Miettinen O."/>
            <person name="Hibbett D.S."/>
            <person name="Nagy L.G."/>
        </authorList>
    </citation>
    <scope>NUCLEOTIDE SEQUENCE [LARGE SCALE GENOMIC DNA]</scope>
    <source>
        <strain evidence="1 2">FP101781</strain>
    </source>
</reference>
<comment type="caution">
    <text evidence="1">The sequence shown here is derived from an EMBL/GenBank/DDBJ whole genome shotgun (WGS) entry which is preliminary data.</text>
</comment>
<gene>
    <name evidence="1" type="ORF">FA13DRAFT_1720617</name>
</gene>
<keyword evidence="2" id="KW-1185">Reference proteome</keyword>
<evidence type="ECO:0000313" key="1">
    <source>
        <dbReference type="EMBL" id="TEB17435.1"/>
    </source>
</evidence>
<proteinExistence type="predicted"/>
<protein>
    <submittedName>
        <fullName evidence="1">Uncharacterized protein</fullName>
    </submittedName>
</protein>
<sequence length="277" mass="29953">MEDTGEALIQRNLQLKEGVPGYEQSFFSGQCQLATPQSTAEQSISRCFKQLISEAATMLRGRMAEVLACGGKPLYVRDPVGFNRPRKLALILPRAAHHAPRTDPPFGASVFPNLNWEIIVGDATESVPPTQSDGVPTHFLEEWHRVPPHLDLLQPESGERHAGDGSHARSLLRSGSLSHLQSSFKIENPRKVAILSTAIPTPVFGSELNALSRGTGSGTFPFPRGKGAGDGPTLKLPENNVGPTAHRLPAGGWENGSRPLGATLRNLKVSKFKVRRP</sequence>
<accession>A0A4Y7S8D0</accession>
<organism evidence="1 2">
    <name type="scientific">Coprinellus micaceus</name>
    <name type="common">Glistening ink-cap mushroom</name>
    <name type="synonym">Coprinus micaceus</name>
    <dbReference type="NCBI Taxonomy" id="71717"/>
    <lineage>
        <taxon>Eukaryota</taxon>
        <taxon>Fungi</taxon>
        <taxon>Dikarya</taxon>
        <taxon>Basidiomycota</taxon>
        <taxon>Agaricomycotina</taxon>
        <taxon>Agaricomycetes</taxon>
        <taxon>Agaricomycetidae</taxon>
        <taxon>Agaricales</taxon>
        <taxon>Agaricineae</taxon>
        <taxon>Psathyrellaceae</taxon>
        <taxon>Coprinellus</taxon>
    </lineage>
</organism>
<dbReference type="Proteomes" id="UP000298030">
    <property type="component" value="Unassembled WGS sequence"/>
</dbReference>